<evidence type="ECO:0008006" key="3">
    <source>
        <dbReference type="Google" id="ProtNLM"/>
    </source>
</evidence>
<dbReference type="Proteomes" id="UP001470230">
    <property type="component" value="Unassembled WGS sequence"/>
</dbReference>
<dbReference type="EMBL" id="JAPFFF010000003">
    <property type="protein sequence ID" value="KAK8895257.1"/>
    <property type="molecule type" value="Genomic_DNA"/>
</dbReference>
<dbReference type="PANTHER" id="PTHR24159:SF5">
    <property type="entry name" value="ANK_REP_REGION DOMAIN-CONTAINING PROTEIN"/>
    <property type="match status" value="1"/>
</dbReference>
<dbReference type="PANTHER" id="PTHR24159">
    <property type="match status" value="1"/>
</dbReference>
<organism evidence="1 2">
    <name type="scientific">Tritrichomonas musculus</name>
    <dbReference type="NCBI Taxonomy" id="1915356"/>
    <lineage>
        <taxon>Eukaryota</taxon>
        <taxon>Metamonada</taxon>
        <taxon>Parabasalia</taxon>
        <taxon>Tritrichomonadida</taxon>
        <taxon>Tritrichomonadidae</taxon>
        <taxon>Tritrichomonas</taxon>
    </lineage>
</organism>
<keyword evidence="2" id="KW-1185">Reference proteome</keyword>
<sequence>MEEVLQYFNKKQKLHRILLTFLEDIFSDEADLQNLINFIQANDILNDYEEFEHFLRLLLGITSNHHMTPGFFHKIERIFLSILDEIKQTFSNQELFKIFSCNKKIFYFLLDKEVIVYDDIINEYAITSNDPAALKYCHFFYKENPDQISSENCLQKLQIGENDSYLCSLIRQDSIKEFVQYVNQTHLDIKNKIKPSLFETNSLLIEKEATLIEYAAFFGSIKIFLYLKKNYEQLDPDVMIYAIHSQNVDLIHIIEGETNNWPPHLCMECYKEAIKCHHNEIADYFKINYLLDQVNDKEIIELCLKCSNYLMLPEKFEEKPIFYDLYDNKYIKLVDLLTDSKSEKAKAIEKIVNQKIYIVPN</sequence>
<evidence type="ECO:0000313" key="1">
    <source>
        <dbReference type="EMBL" id="KAK8895257.1"/>
    </source>
</evidence>
<accession>A0ABR2KWH1</accession>
<reference evidence="1 2" key="1">
    <citation type="submission" date="2024-04" db="EMBL/GenBank/DDBJ databases">
        <title>Tritrichomonas musculus Genome.</title>
        <authorList>
            <person name="Alves-Ferreira E."/>
            <person name="Grigg M."/>
            <person name="Lorenzi H."/>
            <person name="Galac M."/>
        </authorList>
    </citation>
    <scope>NUCLEOTIDE SEQUENCE [LARGE SCALE GENOMIC DNA]</scope>
    <source>
        <strain evidence="1 2">EAF2021</strain>
    </source>
</reference>
<name>A0ABR2KWH1_9EUKA</name>
<comment type="caution">
    <text evidence="1">The sequence shown here is derived from an EMBL/GenBank/DDBJ whole genome shotgun (WGS) entry which is preliminary data.</text>
</comment>
<proteinExistence type="predicted"/>
<gene>
    <name evidence="1" type="ORF">M9Y10_023699</name>
</gene>
<protein>
    <recommendedName>
        <fullName evidence="3">DUF3447 domain-containing protein</fullName>
    </recommendedName>
</protein>
<evidence type="ECO:0000313" key="2">
    <source>
        <dbReference type="Proteomes" id="UP001470230"/>
    </source>
</evidence>